<dbReference type="AlphaFoldDB" id="A0A1E2UV75"/>
<proteinExistence type="predicted"/>
<dbReference type="Gene3D" id="2.60.120.620">
    <property type="entry name" value="q2cbj1_9rhob like domain"/>
    <property type="match status" value="1"/>
</dbReference>
<dbReference type="STRING" id="1818881.A3196_15120"/>
<reference evidence="1 2" key="1">
    <citation type="submission" date="2016-03" db="EMBL/GenBank/DDBJ databases">
        <title>Chemosynthetic sulphur-oxidizing symbionts of marine invertebrate animals are capable of nitrogen fixation.</title>
        <authorList>
            <person name="Petersen J.M."/>
            <person name="Kemper A."/>
            <person name="Gruber-Vodicka H."/>
            <person name="Cardini U."/>
            <person name="Geest Mvander."/>
            <person name="Kleiner M."/>
            <person name="Bulgheresi S."/>
            <person name="Fussmann M."/>
            <person name="Herbold C."/>
            <person name="Seah B.K.B."/>
            <person name="Antony C.Paul."/>
            <person name="Liu D."/>
            <person name="Belitz A."/>
            <person name="Weber M."/>
        </authorList>
    </citation>
    <scope>NUCLEOTIDE SEQUENCE [LARGE SCALE GENOMIC DNA]</scope>
    <source>
        <strain evidence="1">G_D</strain>
    </source>
</reference>
<keyword evidence="2" id="KW-1185">Reference proteome</keyword>
<dbReference type="Pfam" id="PF13759">
    <property type="entry name" value="2OG-FeII_Oxy_5"/>
    <property type="match status" value="1"/>
</dbReference>
<evidence type="ECO:0000313" key="2">
    <source>
        <dbReference type="Proteomes" id="UP000094849"/>
    </source>
</evidence>
<protein>
    <recommendedName>
        <fullName evidence="3">JmjC domain-containing protein</fullName>
    </recommendedName>
</protein>
<dbReference type="NCBIfam" id="TIGR02466">
    <property type="entry name" value="TIGR02466 family protein"/>
    <property type="match status" value="1"/>
</dbReference>
<dbReference type="InterPro" id="IPR012668">
    <property type="entry name" value="CHP02466"/>
</dbReference>
<evidence type="ECO:0000313" key="1">
    <source>
        <dbReference type="EMBL" id="ODB98667.1"/>
    </source>
</evidence>
<dbReference type="Proteomes" id="UP000094849">
    <property type="component" value="Unassembled WGS sequence"/>
</dbReference>
<gene>
    <name evidence="1" type="ORF">A3196_15120</name>
</gene>
<name>A0A1E2UV75_9GAMM</name>
<organism evidence="1 2">
    <name type="scientific">Candidatus Thiodiazotropha endoloripes</name>
    <dbReference type="NCBI Taxonomy" id="1818881"/>
    <lineage>
        <taxon>Bacteria</taxon>
        <taxon>Pseudomonadati</taxon>
        <taxon>Pseudomonadota</taxon>
        <taxon>Gammaproteobacteria</taxon>
        <taxon>Chromatiales</taxon>
        <taxon>Sedimenticolaceae</taxon>
        <taxon>Candidatus Thiodiazotropha</taxon>
    </lineage>
</organism>
<dbReference type="EMBL" id="LVJZ01000003">
    <property type="protein sequence ID" value="ODB98667.1"/>
    <property type="molecule type" value="Genomic_DNA"/>
</dbReference>
<sequence length="207" mass="23490">MHIEGLFPIPVMRVEKVFNDSELDALQDVIDSSPKIANAKTDLLTHTEPLGSNDIDQLGDLNERLQDYFRDFGFLLFGENLRWTIKELWMNVSVTGGAQLIHTHANSLITAVIYLTDVHPSARIIFHKPMGGTNFVFSNSHENSTTTPYNAERWIPDEVNRGDMVFFPSHLLHAVPPNQGDQTRISIAMNALPERLKSWDYEVQFAN</sequence>
<evidence type="ECO:0008006" key="3">
    <source>
        <dbReference type="Google" id="ProtNLM"/>
    </source>
</evidence>
<comment type="caution">
    <text evidence="1">The sequence shown here is derived from an EMBL/GenBank/DDBJ whole genome shotgun (WGS) entry which is preliminary data.</text>
</comment>
<dbReference type="SUPFAM" id="SSF51197">
    <property type="entry name" value="Clavaminate synthase-like"/>
    <property type="match status" value="1"/>
</dbReference>
<accession>A0A1E2UV75</accession>